<evidence type="ECO:0008006" key="11">
    <source>
        <dbReference type="Google" id="ProtNLM"/>
    </source>
</evidence>
<evidence type="ECO:0000256" key="1">
    <source>
        <dbReference type="ARBA" id="ARBA00001974"/>
    </source>
</evidence>
<evidence type="ECO:0000256" key="7">
    <source>
        <dbReference type="SAM" id="MobiDB-lite"/>
    </source>
</evidence>
<dbReference type="SMART" id="SM01117">
    <property type="entry name" value="Cyt-b5"/>
    <property type="match status" value="1"/>
</dbReference>
<feature type="compositionally biased region" description="Polar residues" evidence="7">
    <location>
        <begin position="202"/>
        <end position="212"/>
    </location>
</feature>
<dbReference type="AlphaFoldDB" id="A0A7S1NMS0"/>
<evidence type="ECO:0000259" key="9">
    <source>
        <dbReference type="PROSITE" id="PS51384"/>
    </source>
</evidence>
<proteinExistence type="predicted"/>
<dbReference type="EMBL" id="HBGA01113121">
    <property type="protein sequence ID" value="CAD9030963.1"/>
    <property type="molecule type" value="Transcribed_RNA"/>
</dbReference>
<dbReference type="InterPro" id="IPR001709">
    <property type="entry name" value="Flavoprot_Pyr_Nucl_cyt_Rdtase"/>
</dbReference>
<keyword evidence="4" id="KW-0560">Oxidoreductase</keyword>
<feature type="domain" description="Cytochrome b5 heme-binding" evidence="8">
    <location>
        <begin position="91"/>
        <end position="166"/>
    </location>
</feature>
<dbReference type="PROSITE" id="PS50255">
    <property type="entry name" value="CYTOCHROME_B5_2"/>
    <property type="match status" value="1"/>
</dbReference>
<feature type="binding site" evidence="6">
    <location>
        <position position="296"/>
    </location>
    <ligand>
        <name>FAD</name>
        <dbReference type="ChEBI" id="CHEBI:57692"/>
    </ligand>
</feature>
<reference evidence="10" key="1">
    <citation type="submission" date="2021-01" db="EMBL/GenBank/DDBJ databases">
        <authorList>
            <person name="Corre E."/>
            <person name="Pelletier E."/>
            <person name="Niang G."/>
            <person name="Scheremetjew M."/>
            <person name="Finn R."/>
            <person name="Kale V."/>
            <person name="Holt S."/>
            <person name="Cochrane G."/>
            <person name="Meng A."/>
            <person name="Brown T."/>
            <person name="Cohen L."/>
        </authorList>
    </citation>
    <scope>NUCLEOTIDE SEQUENCE</scope>
    <source>
        <strain evidence="10">NIES-381</strain>
    </source>
</reference>
<dbReference type="SUPFAM" id="SSF52343">
    <property type="entry name" value="Ferredoxin reductase-like, C-terminal NADP-linked domain"/>
    <property type="match status" value="1"/>
</dbReference>
<dbReference type="InterPro" id="IPR017938">
    <property type="entry name" value="Riboflavin_synthase-like_b-brl"/>
</dbReference>
<dbReference type="GO" id="GO:0016491">
    <property type="term" value="F:oxidoreductase activity"/>
    <property type="evidence" value="ECO:0007669"/>
    <property type="project" value="UniProtKB-KW"/>
</dbReference>
<dbReference type="CDD" id="cd06183">
    <property type="entry name" value="cyt_b5_reduct_like"/>
    <property type="match status" value="1"/>
</dbReference>
<gene>
    <name evidence="10" type="ORF">EGYM00392_LOCUS42105</name>
</gene>
<keyword evidence="2 6" id="KW-0285">Flavoprotein</keyword>
<feature type="binding site" evidence="6">
    <location>
        <position position="281"/>
    </location>
    <ligand>
        <name>FAD</name>
        <dbReference type="ChEBI" id="CHEBI:57692"/>
    </ligand>
</feature>
<evidence type="ECO:0000256" key="2">
    <source>
        <dbReference type="ARBA" id="ARBA00022630"/>
    </source>
</evidence>
<dbReference type="SUPFAM" id="SSF63380">
    <property type="entry name" value="Riboflavin synthase domain-like"/>
    <property type="match status" value="1"/>
</dbReference>
<evidence type="ECO:0000259" key="8">
    <source>
        <dbReference type="PROSITE" id="PS50255"/>
    </source>
</evidence>
<keyword evidence="3 6" id="KW-0274">FAD</keyword>
<dbReference type="Gene3D" id="3.40.50.80">
    <property type="entry name" value="Nucleotide-binding domain of ferredoxin-NADP reductase (FNR) module"/>
    <property type="match status" value="1"/>
</dbReference>
<dbReference type="Pfam" id="PF00173">
    <property type="entry name" value="Cyt-b5"/>
    <property type="match status" value="1"/>
</dbReference>
<dbReference type="PROSITE" id="PS51384">
    <property type="entry name" value="FAD_FR"/>
    <property type="match status" value="1"/>
</dbReference>
<dbReference type="InterPro" id="IPR001834">
    <property type="entry name" value="CBR-like"/>
</dbReference>
<feature type="compositionally biased region" description="Basic and acidic residues" evidence="7">
    <location>
        <begin position="172"/>
        <end position="189"/>
    </location>
</feature>
<dbReference type="InterPro" id="IPR008333">
    <property type="entry name" value="Cbr1-like_FAD-bd_dom"/>
</dbReference>
<dbReference type="PRINTS" id="PR00363">
    <property type="entry name" value="CYTOCHROMEB5"/>
</dbReference>
<dbReference type="PRINTS" id="PR00406">
    <property type="entry name" value="CYTB5RDTASE"/>
</dbReference>
<dbReference type="Gene3D" id="3.10.120.10">
    <property type="entry name" value="Cytochrome b5-like heme/steroid binding domain"/>
    <property type="match status" value="1"/>
</dbReference>
<keyword evidence="5" id="KW-0520">NAD</keyword>
<feature type="binding site" evidence="6">
    <location>
        <position position="304"/>
    </location>
    <ligand>
        <name>FAD</name>
        <dbReference type="ChEBI" id="CHEBI:57692"/>
    </ligand>
</feature>
<sequence length="465" mass="51926">MNGDSSEFDPVMSKAYVKRHNLHAIIDDLVIDLAEQQPKDPFTYMISWLQQKAQPGGTSCASTAPPASSTLPSIVVSSSSDASHQTPARVESKFTMSIVQQHNTPEDCWIVLEGKIYNVTEWLKEHPGGAESILDYAGKDATEIFKTTHSAYAKDLLAMFYLGEVVAPAKPSPERRGSVARSERRKSIIEVDDPSQGPIGQASATPSLTPTQSRRKSQSCGGMSKTEYRNFTLEEVRPETHDTRIFRFNLLNKEETLGARLISHISIRVLDKKGEEQIRSYTPIASGKGWFDIMVKRYPNATVSSHIFNLMIGSTLQCQGPFSSKFTFESGKFTELCMLAAGTGITPMLQIIKNLVKQIVKQKTSPMRVTLLCWNRREEDILHRHPLEMYTSEYAKYITVCFFLTKPPDSKYPLQGRVNPKQLSQRLPPPGPKTHVLVAGPPGFCCECTEHLESINFSSDMFTVL</sequence>
<dbReference type="InterPro" id="IPR036400">
    <property type="entry name" value="Cyt_B5-like_heme/steroid_sf"/>
</dbReference>
<dbReference type="PRINTS" id="PR00371">
    <property type="entry name" value="FPNCR"/>
</dbReference>
<dbReference type="CDD" id="cd22961">
    <property type="entry name" value="DD_TEX55-like"/>
    <property type="match status" value="1"/>
</dbReference>
<dbReference type="Pfam" id="PF00970">
    <property type="entry name" value="FAD_binding_6"/>
    <property type="match status" value="1"/>
</dbReference>
<evidence type="ECO:0000256" key="6">
    <source>
        <dbReference type="PIRSR" id="PIRSR601834-1"/>
    </source>
</evidence>
<feature type="region of interest" description="Disordered" evidence="7">
    <location>
        <begin position="170"/>
        <end position="224"/>
    </location>
</feature>
<evidence type="ECO:0000256" key="4">
    <source>
        <dbReference type="ARBA" id="ARBA00023002"/>
    </source>
</evidence>
<dbReference type="Pfam" id="PF00175">
    <property type="entry name" value="NAD_binding_1"/>
    <property type="match status" value="1"/>
</dbReference>
<feature type="binding site" evidence="6">
    <location>
        <position position="279"/>
    </location>
    <ligand>
        <name>FAD</name>
        <dbReference type="ChEBI" id="CHEBI:57692"/>
    </ligand>
</feature>
<evidence type="ECO:0000256" key="5">
    <source>
        <dbReference type="ARBA" id="ARBA00023027"/>
    </source>
</evidence>
<organism evidence="10">
    <name type="scientific">Eutreptiella gymnastica</name>
    <dbReference type="NCBI Taxonomy" id="73025"/>
    <lineage>
        <taxon>Eukaryota</taxon>
        <taxon>Discoba</taxon>
        <taxon>Euglenozoa</taxon>
        <taxon>Euglenida</taxon>
        <taxon>Spirocuta</taxon>
        <taxon>Euglenophyceae</taxon>
        <taxon>Eutreptiales</taxon>
        <taxon>Eutreptiaceae</taxon>
        <taxon>Eutreptiella</taxon>
    </lineage>
</organism>
<dbReference type="Gene3D" id="2.40.30.10">
    <property type="entry name" value="Translation factors"/>
    <property type="match status" value="1"/>
</dbReference>
<dbReference type="SUPFAM" id="SSF55856">
    <property type="entry name" value="Cytochrome b5-like heme/steroid binding domain"/>
    <property type="match status" value="1"/>
</dbReference>
<dbReference type="InterPro" id="IPR039261">
    <property type="entry name" value="FNR_nucleotide-bd"/>
</dbReference>
<feature type="binding site" evidence="6">
    <location>
        <position position="346"/>
    </location>
    <ligand>
        <name>FAD</name>
        <dbReference type="ChEBI" id="CHEBI:57692"/>
    </ligand>
</feature>
<dbReference type="InterPro" id="IPR001199">
    <property type="entry name" value="Cyt_B5-like_heme/steroid-bd"/>
</dbReference>
<dbReference type="InterPro" id="IPR001433">
    <property type="entry name" value="OxRdtase_FAD/NAD-bd"/>
</dbReference>
<feature type="domain" description="FAD-binding FR-type" evidence="9">
    <location>
        <begin position="226"/>
        <end position="328"/>
    </location>
</feature>
<evidence type="ECO:0000256" key="3">
    <source>
        <dbReference type="ARBA" id="ARBA00022827"/>
    </source>
</evidence>
<dbReference type="SUPFAM" id="SSF47391">
    <property type="entry name" value="Dimerization-anchoring domain of cAMP-dependent PK regulatory subunit"/>
    <property type="match status" value="1"/>
</dbReference>
<dbReference type="PANTHER" id="PTHR19370">
    <property type="entry name" value="NADH-CYTOCHROME B5 REDUCTASE"/>
    <property type="match status" value="1"/>
</dbReference>
<accession>A0A7S1NMS0</accession>
<comment type="cofactor">
    <cofactor evidence="1 6">
        <name>FAD</name>
        <dbReference type="ChEBI" id="CHEBI:57692"/>
    </cofactor>
</comment>
<protein>
    <recommendedName>
        <fullName evidence="11">Cytochrome-b5 reductase</fullName>
    </recommendedName>
</protein>
<evidence type="ECO:0000313" key="10">
    <source>
        <dbReference type="EMBL" id="CAD9030963.1"/>
    </source>
</evidence>
<name>A0A7S1NMS0_9EUGL</name>
<feature type="binding site" evidence="6">
    <location>
        <position position="303"/>
    </location>
    <ligand>
        <name>FAD</name>
        <dbReference type="ChEBI" id="CHEBI:57692"/>
    </ligand>
</feature>
<dbReference type="InterPro" id="IPR017927">
    <property type="entry name" value="FAD-bd_FR_type"/>
</dbReference>